<dbReference type="OrthoDB" id="9999082at2"/>
<gene>
    <name evidence="1" type="ORF">FH715_25515</name>
</gene>
<reference evidence="1 2" key="1">
    <citation type="submission" date="2019-06" db="EMBL/GenBank/DDBJ databases">
        <title>Draft genome of Streptomyces sedi sp. JCM16909.</title>
        <authorList>
            <person name="Klykleung N."/>
            <person name="Tanasupawat S."/>
            <person name="Kudo T."/>
            <person name="Yuki M."/>
            <person name="Ohkuma M."/>
        </authorList>
    </citation>
    <scope>NUCLEOTIDE SEQUENCE [LARGE SCALE GENOMIC DNA]</scope>
    <source>
        <strain evidence="1 2">JCM 16909</strain>
    </source>
</reference>
<sequence>MNHTYSVDDFLVHSEHCAQKAEDLLDLDWDEHWDIAVRVYLLDRWLREDDSGRLAVSTALRVDQEDVGLETDDLEDSGLFRGGASDGAPWRIPRGCRSVPVAVAASTVGRAVLAGGEAPSSRVALLAENLRETIAAVAEEAVLVTVEDPATGALASGETHVVLRGTLWATPAIRVSVIPRVSSVSRIPGEPHTAGSGEGRGEGGLDPACVLVGCALGARLAPEEHRLAEGRTRAVCAGTVLAALQECDGRAAFKVDWRPHGIEPGRHDDPVAVRAWWEKTTWRERYTEDHVEIYYDYGAGDWIGKHTHLAPTAEELAALDGEHAEEAEDDWLGARILDLGEPGETPVGSWILGEPMSFLGPHAFSAEVEALRRTLAAGLRDGELSAALLEELLIRPVARVGGSQHQVAVWADADEDGAFWPTFDGGLDRYEDARRLLVVGPTEALYIVFRGEMGE</sequence>
<protein>
    <submittedName>
        <fullName evidence="1">Uncharacterized protein</fullName>
    </submittedName>
</protein>
<dbReference type="AlphaFoldDB" id="A0A5C4URI8"/>
<proteinExistence type="predicted"/>
<organism evidence="1 2">
    <name type="scientific">Streptomyces sedi</name>
    <dbReference type="NCBI Taxonomy" id="555059"/>
    <lineage>
        <taxon>Bacteria</taxon>
        <taxon>Bacillati</taxon>
        <taxon>Actinomycetota</taxon>
        <taxon>Actinomycetes</taxon>
        <taxon>Kitasatosporales</taxon>
        <taxon>Streptomycetaceae</taxon>
        <taxon>Streptomyces</taxon>
    </lineage>
</organism>
<accession>A0A5C4URI8</accession>
<dbReference type="Proteomes" id="UP000311713">
    <property type="component" value="Unassembled WGS sequence"/>
</dbReference>
<name>A0A5C4URI8_9ACTN</name>
<evidence type="ECO:0000313" key="2">
    <source>
        <dbReference type="Proteomes" id="UP000311713"/>
    </source>
</evidence>
<evidence type="ECO:0000313" key="1">
    <source>
        <dbReference type="EMBL" id="TNM25923.1"/>
    </source>
</evidence>
<keyword evidence="2" id="KW-1185">Reference proteome</keyword>
<comment type="caution">
    <text evidence="1">The sequence shown here is derived from an EMBL/GenBank/DDBJ whole genome shotgun (WGS) entry which is preliminary data.</text>
</comment>
<dbReference type="RefSeq" id="WP_139649386.1">
    <property type="nucleotide sequence ID" value="NZ_BAAAZS010000035.1"/>
</dbReference>
<dbReference type="EMBL" id="VDGT01000026">
    <property type="protein sequence ID" value="TNM25923.1"/>
    <property type="molecule type" value="Genomic_DNA"/>
</dbReference>